<dbReference type="AlphaFoldDB" id="A0A8T3VBJ8"/>
<dbReference type="InterPro" id="IPR017853">
    <property type="entry name" value="GH"/>
</dbReference>
<feature type="region of interest" description="Disordered" evidence="1">
    <location>
        <begin position="47"/>
        <end position="71"/>
    </location>
</feature>
<reference evidence="2" key="1">
    <citation type="submission" date="2019-04" db="EMBL/GenBank/DDBJ databases">
        <title>Evolution of Biomass-Degrading Anaerobic Consortia Revealed by Metagenomics.</title>
        <authorList>
            <person name="Peng X."/>
        </authorList>
    </citation>
    <scope>NUCLEOTIDE SEQUENCE</scope>
    <source>
        <strain evidence="2">SIG18</strain>
    </source>
</reference>
<comment type="caution">
    <text evidence="2">The sequence shown here is derived from an EMBL/GenBank/DDBJ whole genome shotgun (WGS) entry which is preliminary data.</text>
</comment>
<dbReference type="Gene3D" id="3.20.20.80">
    <property type="entry name" value="Glycosidases"/>
    <property type="match status" value="1"/>
</dbReference>
<gene>
    <name evidence="2" type="ORF">E7Z79_07235</name>
</gene>
<organism evidence="2 3">
    <name type="scientific">Methanobrevibacter thaueri</name>
    <dbReference type="NCBI Taxonomy" id="190975"/>
    <lineage>
        <taxon>Archaea</taxon>
        <taxon>Methanobacteriati</taxon>
        <taxon>Methanobacteriota</taxon>
        <taxon>Methanomada group</taxon>
        <taxon>Methanobacteria</taxon>
        <taxon>Methanobacteriales</taxon>
        <taxon>Methanobacteriaceae</taxon>
        <taxon>Methanobrevibacter</taxon>
    </lineage>
</organism>
<evidence type="ECO:0000313" key="2">
    <source>
        <dbReference type="EMBL" id="MBE6502220.1"/>
    </source>
</evidence>
<feature type="compositionally biased region" description="Polar residues" evidence="1">
    <location>
        <begin position="52"/>
        <end position="63"/>
    </location>
</feature>
<evidence type="ECO:0000313" key="3">
    <source>
        <dbReference type="Proteomes" id="UP000783037"/>
    </source>
</evidence>
<evidence type="ECO:0000256" key="1">
    <source>
        <dbReference type="SAM" id="MobiDB-lite"/>
    </source>
</evidence>
<sequence>MRKIIFMLMVLLAIVSLGAVSAADNATDIIADESADALAQNVGEDIEDDSLSQDASQNSSLSEDTQDESLAQADSEVIKAENDVKITTSDVTGYESFKSTVSFKLISNDKPLANKKVTIKVDGAYYDKVTDSNGVASVSVNLKKGTYYAKCSYAGDDSTSSATEYCKVTIKSPIKTKLIVGDKNINYRQGSKCLFHVKLVDANGKILKKKWVTFTVNGKKYSAKTNNYGHAKIFLSLKKGKHKIKYYFDKKSPYLASKGSYKIKVKAKLPKGNGYWIWPAHMRSVDLGSLASKGTKNLFLHVEALSSYGRGAVESFIRSAHSHGIKVHLWMQVAYDGDWVSLVDDDGKLKYGFMNRKISEAKYYAKIKGVDGVHFDYMRYGGTAHKHPNAVKSVNYFVKKASIKIHKIKPNCIVSVALMPEPDMMHYYYGQDVPTMSKYCDCLLPMVYKGSYGQPRSWIKSVTKTFVKQSNGAQIWTGLQTYHSEENTAELSHSTLLKDAKKAMAGGAKGVILFRIGISCNFNFNKV</sequence>
<accession>A0A8T3VBJ8</accession>
<dbReference type="RefSeq" id="WP_303739312.1">
    <property type="nucleotide sequence ID" value="NZ_SUTK01000038.1"/>
</dbReference>
<dbReference type="SUPFAM" id="SSF51445">
    <property type="entry name" value="(Trans)glycosidases"/>
    <property type="match status" value="1"/>
</dbReference>
<protein>
    <recommendedName>
        <fullName evidence="4">Bacterial Ig-like domain (Group 1)</fullName>
    </recommendedName>
</protein>
<evidence type="ECO:0008006" key="4">
    <source>
        <dbReference type="Google" id="ProtNLM"/>
    </source>
</evidence>
<dbReference type="Proteomes" id="UP000783037">
    <property type="component" value="Unassembled WGS sequence"/>
</dbReference>
<name>A0A8T3VBJ8_9EURY</name>
<dbReference type="EMBL" id="SUTK01000038">
    <property type="protein sequence ID" value="MBE6502220.1"/>
    <property type="molecule type" value="Genomic_DNA"/>
</dbReference>
<proteinExistence type="predicted"/>